<evidence type="ECO:0000256" key="3">
    <source>
        <dbReference type="ARBA" id="ARBA00022475"/>
    </source>
</evidence>
<dbReference type="RefSeq" id="WP_150491464.1">
    <property type="nucleotide sequence ID" value="NZ_BMUV01000012.1"/>
</dbReference>
<dbReference type="OrthoDB" id="9812701at2"/>
<comment type="similarity">
    <text evidence="7">Belongs to the binding-protein-dependent transport system permease family.</text>
</comment>
<dbReference type="Gene3D" id="1.10.3720.10">
    <property type="entry name" value="MetI-like"/>
    <property type="match status" value="1"/>
</dbReference>
<dbReference type="GO" id="GO:0055085">
    <property type="term" value="P:transmembrane transport"/>
    <property type="evidence" value="ECO:0007669"/>
    <property type="project" value="InterPro"/>
</dbReference>
<dbReference type="EMBL" id="CP023702">
    <property type="protein sequence ID" value="QEU76147.1"/>
    <property type="molecule type" value="Genomic_DNA"/>
</dbReference>
<evidence type="ECO:0000256" key="5">
    <source>
        <dbReference type="ARBA" id="ARBA00022989"/>
    </source>
</evidence>
<keyword evidence="2 7" id="KW-0813">Transport</keyword>
<dbReference type="InterPro" id="IPR000515">
    <property type="entry name" value="MetI-like"/>
</dbReference>
<dbReference type="Proteomes" id="UP000326178">
    <property type="component" value="Chromosome"/>
</dbReference>
<accession>A0A5J6FJZ5</accession>
<keyword evidence="6 7" id="KW-0472">Membrane</keyword>
<evidence type="ECO:0000256" key="6">
    <source>
        <dbReference type="ARBA" id="ARBA00023136"/>
    </source>
</evidence>
<evidence type="ECO:0000259" key="8">
    <source>
        <dbReference type="PROSITE" id="PS50928"/>
    </source>
</evidence>
<proteinExistence type="inferred from homology"/>
<evidence type="ECO:0000256" key="4">
    <source>
        <dbReference type="ARBA" id="ARBA00022692"/>
    </source>
</evidence>
<dbReference type="AlphaFoldDB" id="A0A5J6FJZ5"/>
<dbReference type="CDD" id="cd06261">
    <property type="entry name" value="TM_PBP2"/>
    <property type="match status" value="1"/>
</dbReference>
<keyword evidence="4 7" id="KW-0812">Transmembrane</keyword>
<organism evidence="9 10">
    <name type="scientific">Streptomyces nitrosporeus</name>
    <dbReference type="NCBI Taxonomy" id="28894"/>
    <lineage>
        <taxon>Bacteria</taxon>
        <taxon>Bacillati</taxon>
        <taxon>Actinomycetota</taxon>
        <taxon>Actinomycetes</taxon>
        <taxon>Kitasatosporales</taxon>
        <taxon>Streptomycetaceae</taxon>
        <taxon>Streptomyces</taxon>
    </lineage>
</organism>
<name>A0A5J6FJZ5_9ACTN</name>
<reference evidence="9 10" key="1">
    <citation type="submission" date="2017-09" db="EMBL/GenBank/DDBJ databases">
        <authorList>
            <person name="Lee N."/>
            <person name="Cho B.-K."/>
        </authorList>
    </citation>
    <scope>NUCLEOTIDE SEQUENCE [LARGE SCALE GENOMIC DNA]</scope>
    <source>
        <strain evidence="9 10">ATCC 12769</strain>
    </source>
</reference>
<dbReference type="Pfam" id="PF00528">
    <property type="entry name" value="BPD_transp_1"/>
    <property type="match status" value="1"/>
</dbReference>
<dbReference type="GO" id="GO:0005886">
    <property type="term" value="C:plasma membrane"/>
    <property type="evidence" value="ECO:0007669"/>
    <property type="project" value="UniProtKB-SubCell"/>
</dbReference>
<dbReference type="PANTHER" id="PTHR43386">
    <property type="entry name" value="OLIGOPEPTIDE TRANSPORT SYSTEM PERMEASE PROTEIN APPC"/>
    <property type="match status" value="1"/>
</dbReference>
<evidence type="ECO:0000256" key="2">
    <source>
        <dbReference type="ARBA" id="ARBA00022448"/>
    </source>
</evidence>
<feature type="transmembrane region" description="Helical" evidence="7">
    <location>
        <begin position="252"/>
        <end position="271"/>
    </location>
</feature>
<keyword evidence="10" id="KW-1185">Reference proteome</keyword>
<evidence type="ECO:0000313" key="10">
    <source>
        <dbReference type="Proteomes" id="UP000326178"/>
    </source>
</evidence>
<feature type="transmembrane region" description="Helical" evidence="7">
    <location>
        <begin position="121"/>
        <end position="140"/>
    </location>
</feature>
<keyword evidence="5 7" id="KW-1133">Transmembrane helix</keyword>
<comment type="subcellular location">
    <subcellularLocation>
        <location evidence="1 7">Cell membrane</location>
        <topology evidence="1 7">Multi-pass membrane protein</topology>
    </subcellularLocation>
</comment>
<dbReference type="KEGG" id="snk:CP967_32975"/>
<protein>
    <submittedName>
        <fullName evidence="9">ABC transporter permease</fullName>
    </submittedName>
</protein>
<dbReference type="SUPFAM" id="SSF161098">
    <property type="entry name" value="MetI-like"/>
    <property type="match status" value="1"/>
</dbReference>
<dbReference type="PANTHER" id="PTHR43386:SF1">
    <property type="entry name" value="D,D-DIPEPTIDE TRANSPORT SYSTEM PERMEASE PROTEIN DDPC-RELATED"/>
    <property type="match status" value="1"/>
</dbReference>
<feature type="domain" description="ABC transmembrane type-1" evidence="8">
    <location>
        <begin position="86"/>
        <end position="271"/>
    </location>
</feature>
<evidence type="ECO:0000313" key="9">
    <source>
        <dbReference type="EMBL" id="QEU76147.1"/>
    </source>
</evidence>
<gene>
    <name evidence="9" type="ORF">CP967_32975</name>
</gene>
<sequence>MTTRATTAARKASGRRGPAGPLTAVCAVIALLLLAAAAAGQWVYPDWDRQDLMATAAMPGGGHPLGTDELGRDVWQMLVAGARSTLAGAALVAVGSMLIGNLLGLTAGYFGGITDTAVRRLADLLLALPALLVTIVVAGIGGGGYALAVGVLVVLTSPGDIRLVRSAVLEQSHRAYVEAARTLGLPSRTIMVRHIWPNVLPVVVANTMLNFAGAIVALSSLSFLGLGVPPGAPDWGRMLAENRTLLYDNPSAALAPAVAVIVSAVVVNLLGDRLFEYFSDRRP</sequence>
<keyword evidence="3" id="KW-1003">Cell membrane</keyword>
<feature type="transmembrane region" description="Helical" evidence="7">
    <location>
        <begin position="86"/>
        <end position="109"/>
    </location>
</feature>
<evidence type="ECO:0000256" key="1">
    <source>
        <dbReference type="ARBA" id="ARBA00004651"/>
    </source>
</evidence>
<evidence type="ECO:0000256" key="7">
    <source>
        <dbReference type="RuleBase" id="RU363032"/>
    </source>
</evidence>
<feature type="transmembrane region" description="Helical" evidence="7">
    <location>
        <begin position="211"/>
        <end position="232"/>
    </location>
</feature>
<dbReference type="InterPro" id="IPR035906">
    <property type="entry name" value="MetI-like_sf"/>
</dbReference>
<dbReference type="PROSITE" id="PS50928">
    <property type="entry name" value="ABC_TM1"/>
    <property type="match status" value="1"/>
</dbReference>
<dbReference type="InterPro" id="IPR050366">
    <property type="entry name" value="BP-dependent_transpt_permease"/>
</dbReference>